<sequence length="1748" mass="199584">MSDTLLELSASEREALPPDSRQKIDAILQKALKARQLEAELAKFNVAAEQETYELNQRLEEANRNLDTTLKQNEELRLRFEQIESARNERIRVLQEVEADRDRLSIQKGELQRDNDLQKSEKLELTSLISRKTQETETLQGENVTLKEQLKALTIEKCQTQIKLDEVQSRELALEYREKRWQQDKELIENEKSWYSAELRTREEQIYNLRKELSSKEVKHQTKLASCQDELSQIRFKLDDAEAKVSGQGAQIEELTQKLKEASDERTKLREDMEMELRSKDKLCEVYKESADTAEGKVVELTETLEKIQNLYEESKQSYFGIQEEMNHLRNEFRSELEQKQSQLASTEDELEKANELLRSKHRVMLTDEEVAALSPAAASASRLIKSGLSLTGIYRDHCKVVEELEQQRLENKRLEQYFQELVSDIEKKAPIMKQQRDDYIRTLDVCENLKAQLADVGNERQKLLAEKDAVARELAYTKAELERHQRDNHDLSAQVRQLLHVLERTRMAEAGDVDANDDLFLFRSIEDLQAKNQQLMSALREAEAKREEMIQAAHDAEMEKMKGELSTALSELESFKEHREKQNTVIQTICEQRDTYKRLLADTKSAEENVEKQVTVQSTAELAELQSRCERLSRDLDLYRNEKKESDKLYQSKIEQQYKELAELKRVNGKLEGDMEYHNQRFKILQRNDETHKKEVESLRERLAASQAQARATEERVNDATRELLDGRDQLARLRVENRSLTDQLYSAKGSERRLQSELEIVRKGSYNNEMLASTLQELQSRLQRVEEEKALKIQSTLDAVQKERDNLQAFVNNMTDQHRVYVGDTKAKLNALQTSLEEALSAKKATENKLEWTEKQLEDVKAHLDELNKQMNSVSSSGKDASAERFQKEAQQLKNRCNYMEMQYKELELKLAESNKQLEQRQKELEDMSKITGTIESSLKEQKDTDSAERDMLTSNISQLNIQLSTALGTIETLRAELSSVQQQLAGQQETSSLKELDWNEQKTALEKRLVVIQVEVDEWRGKHAAAFGDWERANQTVEELRQNYNEELEQLRATNFKLADMELLVQDKSNALTVALERVDALQAELDQQMATRGQSEMDMRTEIASLTERITDLQQKNDSLYEQLQKLGNEVAVLEKFSGEGPVSSDAAVDSTQSVQALNEVLHYLREEKQQAVQRADNSEAETKRLKSRVDLLESDFSALEVKLNAAERDAMAASEAMAEKAELTLRLQTLEGTQETNRQLTAQIDALNSNIAELVAKGAMLEERLSMADGERKSLQTQLTNAALDVEKMKTELSVWQTRHRELLEQQTQFGPDVVNELRTKLEAAERQASALQAELSRNTDELSKTKKQSDDHTDERDTIKSQLLDLRNQHEELTEKFAKNDQILDQARKLARKYKTQATQLEGTVKENETQIETQAKELAEIKAKLAETEKKLTETAAAGPSALPEADKITNPKVRQLVERLKAFETQQGNLKQTAQEMAKRAMDAIKEKREIEQKFNEAQKKIAELEDLVKNNEEQSMRLQSLTSLHQQCEPKIHQLEADVARLNEEKTAMQQRLNLLQQQQQLQQQKAAQIVQHVQPSQLMSAGSSTSSAAAVAQKRAIVRPGGNPSPNVASVRPISSQQRPQQPTAVSPSATQPQPDQSSSSSSSSTMAAQASVAPIVVSTTQYPAIVQPAVSSVPHAFVLPHVEYQQQQDVSGSGDSGAISSSNQPLDNNGEHSRKRALPSQRYKMTSLGRFHIAYFN</sequence>
<feature type="coiled-coil region" evidence="1">
    <location>
        <begin position="1033"/>
        <end position="1134"/>
    </location>
</feature>
<evidence type="ECO:0000313" key="5">
    <source>
        <dbReference type="WBParaSite" id="PSAMB.scaffold998size37390.g10282.t1"/>
    </source>
</evidence>
<feature type="region of interest" description="Disordered" evidence="2">
    <location>
        <begin position="1608"/>
        <end position="1656"/>
    </location>
</feature>
<dbReference type="PANTHER" id="PTHR18898">
    <property type="entry name" value="NUCLEOPROTEIN TPR-RELATED"/>
    <property type="match status" value="1"/>
</dbReference>
<feature type="coiled-coil region" evidence="1">
    <location>
        <begin position="616"/>
        <end position="738"/>
    </location>
</feature>
<feature type="coiled-coil region" evidence="1">
    <location>
        <begin position="770"/>
        <end position="933"/>
    </location>
</feature>
<feature type="coiled-coil region" evidence="1">
    <location>
        <begin position="526"/>
        <end position="579"/>
    </location>
</feature>
<dbReference type="Proteomes" id="UP000887566">
    <property type="component" value="Unplaced"/>
</dbReference>
<feature type="domain" description="Nucleoprotein TPR/MPL1" evidence="3">
    <location>
        <begin position="170"/>
        <end position="239"/>
    </location>
</feature>
<feature type="region of interest" description="Disordered" evidence="2">
    <location>
        <begin position="1334"/>
        <end position="1363"/>
    </location>
</feature>
<evidence type="ECO:0000313" key="4">
    <source>
        <dbReference type="Proteomes" id="UP000887566"/>
    </source>
</evidence>
<organism evidence="4 5">
    <name type="scientific">Plectus sambesii</name>
    <dbReference type="NCBI Taxonomy" id="2011161"/>
    <lineage>
        <taxon>Eukaryota</taxon>
        <taxon>Metazoa</taxon>
        <taxon>Ecdysozoa</taxon>
        <taxon>Nematoda</taxon>
        <taxon>Chromadorea</taxon>
        <taxon>Plectida</taxon>
        <taxon>Plectina</taxon>
        <taxon>Plectoidea</taxon>
        <taxon>Plectidae</taxon>
        <taxon>Plectus</taxon>
    </lineage>
</organism>
<feature type="coiled-coil region" evidence="1">
    <location>
        <begin position="1482"/>
        <end position="1568"/>
    </location>
</feature>
<evidence type="ECO:0000259" key="3">
    <source>
        <dbReference type="Pfam" id="PF25481"/>
    </source>
</evidence>
<feature type="region of interest" description="Disordered" evidence="2">
    <location>
        <begin position="1698"/>
        <end position="1732"/>
    </location>
</feature>
<dbReference type="PANTHER" id="PTHR18898:SF2">
    <property type="entry name" value="NUCLEOPROTEIN TPR"/>
    <property type="match status" value="1"/>
</dbReference>
<dbReference type="GO" id="GO:0005643">
    <property type="term" value="C:nuclear pore"/>
    <property type="evidence" value="ECO:0007669"/>
    <property type="project" value="TreeGrafter"/>
</dbReference>
<dbReference type="SUPFAM" id="SSF57997">
    <property type="entry name" value="Tropomyosin"/>
    <property type="match status" value="2"/>
</dbReference>
<keyword evidence="1" id="KW-0175">Coiled coil</keyword>
<protein>
    <submittedName>
        <fullName evidence="5">Nucleoprotein TPR</fullName>
    </submittedName>
</protein>
<dbReference type="GO" id="GO:0006406">
    <property type="term" value="P:mRNA export from nucleus"/>
    <property type="evidence" value="ECO:0007669"/>
    <property type="project" value="TreeGrafter"/>
</dbReference>
<dbReference type="InterPro" id="IPR057577">
    <property type="entry name" value="Nucleoprot-TPR/MLP1_dom"/>
</dbReference>
<feature type="coiled-coil region" evidence="1">
    <location>
        <begin position="34"/>
        <end position="156"/>
    </location>
</feature>
<evidence type="ECO:0000256" key="1">
    <source>
        <dbReference type="SAM" id="Coils"/>
    </source>
</evidence>
<feature type="compositionally biased region" description="Low complexity" evidence="2">
    <location>
        <begin position="1622"/>
        <end position="1656"/>
    </location>
</feature>
<evidence type="ECO:0000256" key="2">
    <source>
        <dbReference type="SAM" id="MobiDB-lite"/>
    </source>
</evidence>
<accession>A0A914XPK1</accession>
<reference evidence="5" key="1">
    <citation type="submission" date="2022-11" db="UniProtKB">
        <authorList>
            <consortium name="WormBaseParasite"/>
        </authorList>
    </citation>
    <scope>IDENTIFICATION</scope>
</reference>
<keyword evidence="4" id="KW-1185">Reference proteome</keyword>
<dbReference type="Pfam" id="PF25481">
    <property type="entry name" value="Nucleoprot-TPR"/>
    <property type="match status" value="1"/>
</dbReference>
<name>A0A914XPK1_9BILA</name>
<feature type="compositionally biased region" description="Basic and acidic residues" evidence="2">
    <location>
        <begin position="1343"/>
        <end position="1363"/>
    </location>
</feature>
<feature type="coiled-coil region" evidence="1">
    <location>
        <begin position="224"/>
        <end position="364"/>
    </location>
</feature>
<dbReference type="WBParaSite" id="PSAMB.scaffold998size37390.g10282.t1">
    <property type="protein sequence ID" value="PSAMB.scaffold998size37390.g10282.t1"/>
    <property type="gene ID" value="PSAMB.scaffold998size37390.g10282"/>
</dbReference>
<dbReference type="GO" id="GO:1901673">
    <property type="term" value="P:regulation of mitotic spindle assembly"/>
    <property type="evidence" value="ECO:0007669"/>
    <property type="project" value="TreeGrafter"/>
</dbReference>
<dbReference type="Gene3D" id="1.10.287.1490">
    <property type="match status" value="1"/>
</dbReference>
<feature type="compositionally biased region" description="Low complexity" evidence="2">
    <location>
        <begin position="1698"/>
        <end position="1713"/>
    </location>
</feature>
<dbReference type="GO" id="GO:0017056">
    <property type="term" value="F:structural constituent of nuclear pore"/>
    <property type="evidence" value="ECO:0007669"/>
    <property type="project" value="TreeGrafter"/>
</dbReference>
<proteinExistence type="predicted"/>
<feature type="coiled-coil region" evidence="1">
    <location>
        <begin position="405"/>
        <end position="502"/>
    </location>
</feature>